<accession>A0A8X6WKR6</accession>
<dbReference type="AlphaFoldDB" id="A0A8X6WKR6"/>
<comment type="caution">
    <text evidence="2">The sequence shown here is derived from an EMBL/GenBank/DDBJ whole genome shotgun (WGS) entry which is preliminary data.</text>
</comment>
<reference evidence="2" key="1">
    <citation type="submission" date="2020-08" db="EMBL/GenBank/DDBJ databases">
        <title>Multicomponent nature underlies the extraordinary mechanical properties of spider dragline silk.</title>
        <authorList>
            <person name="Kono N."/>
            <person name="Nakamura H."/>
            <person name="Mori M."/>
            <person name="Yoshida Y."/>
            <person name="Ohtoshi R."/>
            <person name="Malay A.D."/>
            <person name="Moran D.A.P."/>
            <person name="Tomita M."/>
            <person name="Numata K."/>
            <person name="Arakawa K."/>
        </authorList>
    </citation>
    <scope>NUCLEOTIDE SEQUENCE</scope>
</reference>
<evidence type="ECO:0000313" key="3">
    <source>
        <dbReference type="Proteomes" id="UP000887159"/>
    </source>
</evidence>
<name>A0A8X6WKR6_TRICX</name>
<dbReference type="EMBL" id="BMAU01021436">
    <property type="protein sequence ID" value="GFY36297.1"/>
    <property type="molecule type" value="Genomic_DNA"/>
</dbReference>
<feature type="region of interest" description="Disordered" evidence="1">
    <location>
        <begin position="40"/>
        <end position="76"/>
    </location>
</feature>
<evidence type="ECO:0000256" key="1">
    <source>
        <dbReference type="SAM" id="MobiDB-lite"/>
    </source>
</evidence>
<sequence length="111" mass="13144">MLPLTGRVKAVSSCISLCAREDTEDQGCLIKRSSAKEKELELERDGRKALGRPQKNKREIIRSNQQDKKKWNRKNNHSEYLRREEQMFLHICFSKLDFKIEEVYRMSSVEV</sequence>
<feature type="compositionally biased region" description="Basic and acidic residues" evidence="1">
    <location>
        <begin position="56"/>
        <end position="69"/>
    </location>
</feature>
<dbReference type="Proteomes" id="UP000887159">
    <property type="component" value="Unassembled WGS sequence"/>
</dbReference>
<keyword evidence="3" id="KW-1185">Reference proteome</keyword>
<protein>
    <submittedName>
        <fullName evidence="2">Uncharacterized protein</fullName>
    </submittedName>
</protein>
<evidence type="ECO:0000313" key="2">
    <source>
        <dbReference type="EMBL" id="GFY36297.1"/>
    </source>
</evidence>
<organism evidence="2 3">
    <name type="scientific">Trichonephila clavipes</name>
    <name type="common">Golden silk orbweaver</name>
    <name type="synonym">Nephila clavipes</name>
    <dbReference type="NCBI Taxonomy" id="2585209"/>
    <lineage>
        <taxon>Eukaryota</taxon>
        <taxon>Metazoa</taxon>
        <taxon>Ecdysozoa</taxon>
        <taxon>Arthropoda</taxon>
        <taxon>Chelicerata</taxon>
        <taxon>Arachnida</taxon>
        <taxon>Araneae</taxon>
        <taxon>Araneomorphae</taxon>
        <taxon>Entelegynae</taxon>
        <taxon>Araneoidea</taxon>
        <taxon>Nephilidae</taxon>
        <taxon>Trichonephila</taxon>
    </lineage>
</organism>
<proteinExistence type="predicted"/>
<gene>
    <name evidence="2" type="ORF">TNCV_3450001</name>
</gene>